<keyword evidence="2" id="KW-0732">Signal</keyword>
<gene>
    <name evidence="3" type="ORF">VaNZ11_004436</name>
</gene>
<feature type="signal peptide" evidence="2">
    <location>
        <begin position="1"/>
        <end position="25"/>
    </location>
</feature>
<keyword evidence="1" id="KW-0812">Transmembrane</keyword>
<proteinExistence type="predicted"/>
<evidence type="ECO:0000256" key="2">
    <source>
        <dbReference type="SAM" id="SignalP"/>
    </source>
</evidence>
<organism evidence="3 4">
    <name type="scientific">Volvox africanus</name>
    <dbReference type="NCBI Taxonomy" id="51714"/>
    <lineage>
        <taxon>Eukaryota</taxon>
        <taxon>Viridiplantae</taxon>
        <taxon>Chlorophyta</taxon>
        <taxon>core chlorophytes</taxon>
        <taxon>Chlorophyceae</taxon>
        <taxon>CS clade</taxon>
        <taxon>Chlamydomonadales</taxon>
        <taxon>Volvocaceae</taxon>
        <taxon>Volvox</taxon>
    </lineage>
</organism>
<feature type="chain" id="PRO_5046338955" evidence="2">
    <location>
        <begin position="26"/>
        <end position="286"/>
    </location>
</feature>
<reference evidence="3 4" key="1">
    <citation type="journal article" date="2023" name="IScience">
        <title>Expanded male sex-determining region conserved during the evolution of homothallism in the green alga Volvox.</title>
        <authorList>
            <person name="Yamamoto K."/>
            <person name="Matsuzaki R."/>
            <person name="Mahakham W."/>
            <person name="Heman W."/>
            <person name="Sekimoto H."/>
            <person name="Kawachi M."/>
            <person name="Minakuchi Y."/>
            <person name="Toyoda A."/>
            <person name="Nozaki H."/>
        </authorList>
    </citation>
    <scope>NUCLEOTIDE SEQUENCE [LARGE SCALE GENOMIC DNA]</scope>
    <source>
        <strain evidence="3 4">NIES-4468</strain>
    </source>
</reference>
<evidence type="ECO:0000256" key="1">
    <source>
        <dbReference type="SAM" id="Phobius"/>
    </source>
</evidence>
<protein>
    <submittedName>
        <fullName evidence="3">Uncharacterized protein</fullName>
    </submittedName>
</protein>
<evidence type="ECO:0000313" key="4">
    <source>
        <dbReference type="Proteomes" id="UP001165090"/>
    </source>
</evidence>
<accession>A0ABQ5RXC7</accession>
<evidence type="ECO:0000313" key="3">
    <source>
        <dbReference type="EMBL" id="GLI61913.1"/>
    </source>
</evidence>
<keyword evidence="4" id="KW-1185">Reference proteome</keyword>
<comment type="caution">
    <text evidence="3">The sequence shown here is derived from an EMBL/GenBank/DDBJ whole genome shotgun (WGS) entry which is preliminary data.</text>
</comment>
<keyword evidence="1" id="KW-0472">Membrane</keyword>
<feature type="transmembrane region" description="Helical" evidence="1">
    <location>
        <begin position="161"/>
        <end position="180"/>
    </location>
</feature>
<dbReference type="Proteomes" id="UP001165090">
    <property type="component" value="Unassembled WGS sequence"/>
</dbReference>
<feature type="transmembrane region" description="Helical" evidence="1">
    <location>
        <begin position="124"/>
        <end position="149"/>
    </location>
</feature>
<dbReference type="EMBL" id="BSDZ01000011">
    <property type="protein sequence ID" value="GLI61913.1"/>
    <property type="molecule type" value="Genomic_DNA"/>
</dbReference>
<name>A0ABQ5RXC7_9CHLO</name>
<keyword evidence="1" id="KW-1133">Transmembrane helix</keyword>
<sequence length="286" mass="32169">MALQLRIAILMTILATCWQLSSTLATSVQTDQQKVLVLAAQQQQSQWQSRAAASVNNDNNNNGHINILMKKTHQTIEWLLNWRVSPYVARPLCSLLVTPIMTIEFLINEQKVPLETTTPNLDQILIAASSGFLISVAGFIALPFSLMPVLRVCTSLWAKSCIYIIGYSSVSALLVALISFNKRWCVVVASGPNPPAVEGPRLHRIKTTIRPAVKLDDDIRAFVQHTTFDCMNVRADVYDYCSDQRIKMWGEERLHYHSHSLAVEMTTFGGYRLVQAETRPYVRILP</sequence>